<keyword evidence="4" id="KW-1185">Reference proteome</keyword>
<dbReference type="GO" id="GO:0016491">
    <property type="term" value="F:oxidoreductase activity"/>
    <property type="evidence" value="ECO:0007669"/>
    <property type="project" value="UniProtKB-KW"/>
</dbReference>
<dbReference type="SUPFAM" id="SSF51971">
    <property type="entry name" value="Nucleotide-binding domain"/>
    <property type="match status" value="1"/>
</dbReference>
<dbReference type="Pfam" id="PF01266">
    <property type="entry name" value="DAO"/>
    <property type="match status" value="1"/>
</dbReference>
<evidence type="ECO:0000313" key="4">
    <source>
        <dbReference type="Proteomes" id="UP000658278"/>
    </source>
</evidence>
<dbReference type="PANTHER" id="PTHR13847">
    <property type="entry name" value="SARCOSINE DEHYDROGENASE-RELATED"/>
    <property type="match status" value="1"/>
</dbReference>
<comment type="caution">
    <text evidence="3">The sequence shown here is derived from an EMBL/GenBank/DDBJ whole genome shotgun (WGS) entry which is preliminary data.</text>
</comment>
<evidence type="ECO:0000256" key="1">
    <source>
        <dbReference type="ARBA" id="ARBA00023002"/>
    </source>
</evidence>
<dbReference type="PANTHER" id="PTHR13847:SF289">
    <property type="entry name" value="GLYCINE OXIDASE"/>
    <property type="match status" value="1"/>
</dbReference>
<proteinExistence type="predicted"/>
<dbReference type="AlphaFoldDB" id="A0A934RC19"/>
<dbReference type="Gene3D" id="3.50.50.60">
    <property type="entry name" value="FAD/NAD(P)-binding domain"/>
    <property type="match status" value="2"/>
</dbReference>
<dbReference type="RefSeq" id="WP_200281579.1">
    <property type="nucleotide sequence ID" value="NZ_JAENII010000013.1"/>
</dbReference>
<evidence type="ECO:0000313" key="3">
    <source>
        <dbReference type="EMBL" id="MBK1828337.1"/>
    </source>
</evidence>
<sequence length="323" mass="35347">MASSERVQIVGFGLAGACLAWRLHARGHAFEWCDESRPEAASRVAAGLMNPVTGKNFEPSWRIAEFMPEALEFFGEVEKATGETFWHPLPVHRLVTEKGWKKVSRKLERPDVAAWVERVDEGEGDARAVVVLKGGGRFNAPAFCEASARFFAERRRDGFVGGRIVRCEGAAGLIRGQLGEHRCAKGEILTGEIPGQDESKILIGGGGWLVPAGDGQFKAGATYEWDQLDDQPTEAGKERVFEILRSLGVEHFMLTRHEAGVRPIVRRSMPLIGELADGAVVFNGLGSKGSLYAPGVARRLVDWLVDGRAIEEELDAAEWLRSG</sequence>
<dbReference type="PROSITE" id="PS51257">
    <property type="entry name" value="PROKAR_LIPOPROTEIN"/>
    <property type="match status" value="1"/>
</dbReference>
<protein>
    <submittedName>
        <fullName evidence="3">FAD-binding oxidoreductase</fullName>
    </submittedName>
</protein>
<dbReference type="InterPro" id="IPR036188">
    <property type="entry name" value="FAD/NAD-bd_sf"/>
</dbReference>
<evidence type="ECO:0000259" key="2">
    <source>
        <dbReference type="Pfam" id="PF01266"/>
    </source>
</evidence>
<dbReference type="InterPro" id="IPR006076">
    <property type="entry name" value="FAD-dep_OxRdtase"/>
</dbReference>
<dbReference type="Proteomes" id="UP000658278">
    <property type="component" value="Unassembled WGS sequence"/>
</dbReference>
<feature type="domain" description="FAD dependent oxidoreductase" evidence="2">
    <location>
        <begin position="7"/>
        <end position="303"/>
    </location>
</feature>
<gene>
    <name evidence="3" type="ORF">JIN81_14985</name>
</gene>
<name>A0A934RC19_9BACT</name>
<keyword evidence="1" id="KW-0560">Oxidoreductase</keyword>
<organism evidence="3 4">
    <name type="scientific">Haloferula rosea</name>
    <dbReference type="NCBI Taxonomy" id="490093"/>
    <lineage>
        <taxon>Bacteria</taxon>
        <taxon>Pseudomonadati</taxon>
        <taxon>Verrucomicrobiota</taxon>
        <taxon>Verrucomicrobiia</taxon>
        <taxon>Verrucomicrobiales</taxon>
        <taxon>Verrucomicrobiaceae</taxon>
        <taxon>Haloferula</taxon>
    </lineage>
</organism>
<reference evidence="3" key="1">
    <citation type="submission" date="2021-01" db="EMBL/GenBank/DDBJ databases">
        <title>Modified the classification status of verrucomicrobia.</title>
        <authorList>
            <person name="Feng X."/>
        </authorList>
    </citation>
    <scope>NUCLEOTIDE SEQUENCE</scope>
    <source>
        <strain evidence="3">KCTC 22201</strain>
    </source>
</reference>
<accession>A0A934RC19</accession>
<dbReference type="Gene3D" id="3.30.9.10">
    <property type="entry name" value="D-Amino Acid Oxidase, subunit A, domain 2"/>
    <property type="match status" value="1"/>
</dbReference>
<dbReference type="GO" id="GO:0005737">
    <property type="term" value="C:cytoplasm"/>
    <property type="evidence" value="ECO:0007669"/>
    <property type="project" value="TreeGrafter"/>
</dbReference>
<dbReference type="EMBL" id="JAENII010000013">
    <property type="protein sequence ID" value="MBK1828337.1"/>
    <property type="molecule type" value="Genomic_DNA"/>
</dbReference>